<dbReference type="Proteomes" id="UP001499959">
    <property type="component" value="Unassembled WGS sequence"/>
</dbReference>
<gene>
    <name evidence="2" type="ORF">GCM10023307_03200</name>
</gene>
<evidence type="ECO:0000313" key="2">
    <source>
        <dbReference type="EMBL" id="GAA4782058.1"/>
    </source>
</evidence>
<dbReference type="InterPro" id="IPR002816">
    <property type="entry name" value="TraB/PrgY/GumN_fam"/>
</dbReference>
<dbReference type="Pfam" id="PF01963">
    <property type="entry name" value="TraB_PrgY_gumN"/>
    <property type="match status" value="1"/>
</dbReference>
<proteinExistence type="predicted"/>
<name>A0ABP9AJR8_9GAMM</name>
<keyword evidence="1" id="KW-0732">Signal</keyword>
<sequence>MSRRILFSGLLIIGCSLSAAAFAQSAPPAGAPPAEDLGEVAQPDGLRDIDAILVAGRQPGPGLWKVRSGERTMWILGTQSPLPKRMEWDSANVQRRVGEAQELLMPPTVKLDADVGFFRGLTLLPSVLRARKNPDGKTLGDLLPADEYARWTMLKQRYIGGDRDIEEWRPLFAAVALYEKAIARRGMAEQTPIADTVRKAAKRSKVKITEPALKIKITDVKATLRDFSRETLNDQECFRRTLDRIETDLDTMVLRANAWAEGDIEALRNLPYRNQFIACTEAFTDTAIARKQGMQDLQARIENEWMAVAERALRENDTTFAVLPMSQLLQPNGLLQRLVAKGYMVEEP</sequence>
<organism evidence="2 3">
    <name type="scientific">Lysobacter hankyongensis</name>
    <dbReference type="NCBI Taxonomy" id="1176535"/>
    <lineage>
        <taxon>Bacteria</taxon>
        <taxon>Pseudomonadati</taxon>
        <taxon>Pseudomonadota</taxon>
        <taxon>Gammaproteobacteria</taxon>
        <taxon>Lysobacterales</taxon>
        <taxon>Lysobacteraceae</taxon>
        <taxon>Lysobacter</taxon>
    </lineage>
</organism>
<dbReference type="RefSeq" id="WP_345301519.1">
    <property type="nucleotide sequence ID" value="NZ_BAABJE010000001.1"/>
</dbReference>
<keyword evidence="3" id="KW-1185">Reference proteome</keyword>
<evidence type="ECO:0000313" key="3">
    <source>
        <dbReference type="Proteomes" id="UP001499959"/>
    </source>
</evidence>
<reference evidence="3" key="1">
    <citation type="journal article" date="2019" name="Int. J. Syst. Evol. Microbiol.">
        <title>The Global Catalogue of Microorganisms (GCM) 10K type strain sequencing project: providing services to taxonomists for standard genome sequencing and annotation.</title>
        <authorList>
            <consortium name="The Broad Institute Genomics Platform"/>
            <consortium name="The Broad Institute Genome Sequencing Center for Infectious Disease"/>
            <person name="Wu L."/>
            <person name="Ma J."/>
        </authorList>
    </citation>
    <scope>NUCLEOTIDE SEQUENCE [LARGE SCALE GENOMIC DNA]</scope>
    <source>
        <strain evidence="3">JCM 18204</strain>
    </source>
</reference>
<comment type="caution">
    <text evidence="2">The sequence shown here is derived from an EMBL/GenBank/DDBJ whole genome shotgun (WGS) entry which is preliminary data.</text>
</comment>
<protein>
    <submittedName>
        <fullName evidence="2">TraB/GumN family protein</fullName>
    </submittedName>
</protein>
<evidence type="ECO:0000256" key="1">
    <source>
        <dbReference type="SAM" id="SignalP"/>
    </source>
</evidence>
<dbReference type="PROSITE" id="PS51257">
    <property type="entry name" value="PROKAR_LIPOPROTEIN"/>
    <property type="match status" value="1"/>
</dbReference>
<accession>A0ABP9AJR8</accession>
<feature type="chain" id="PRO_5046692865" evidence="1">
    <location>
        <begin position="24"/>
        <end position="348"/>
    </location>
</feature>
<dbReference type="CDD" id="cd14788">
    <property type="entry name" value="GumN"/>
    <property type="match status" value="1"/>
</dbReference>
<dbReference type="EMBL" id="BAABJE010000001">
    <property type="protein sequence ID" value="GAA4782058.1"/>
    <property type="molecule type" value="Genomic_DNA"/>
</dbReference>
<feature type="signal peptide" evidence="1">
    <location>
        <begin position="1"/>
        <end position="23"/>
    </location>
</feature>